<feature type="coiled-coil region" evidence="1">
    <location>
        <begin position="29"/>
        <end position="60"/>
    </location>
</feature>
<evidence type="ECO:0000313" key="3">
    <source>
        <dbReference type="EMBL" id="KUI70461.1"/>
    </source>
</evidence>
<feature type="region of interest" description="Disordered" evidence="2">
    <location>
        <begin position="98"/>
        <end position="157"/>
    </location>
</feature>
<gene>
    <name evidence="3" type="ORF">VM1G_06001</name>
</gene>
<protein>
    <submittedName>
        <fullName evidence="3">Uncharacterized protein</fullName>
    </submittedName>
</protein>
<evidence type="ECO:0000313" key="4">
    <source>
        <dbReference type="Proteomes" id="UP000078559"/>
    </source>
</evidence>
<dbReference type="Proteomes" id="UP000078559">
    <property type="component" value="Chromosome 6"/>
</dbReference>
<dbReference type="EMBL" id="CM003103">
    <property type="protein sequence ID" value="KUI70461.1"/>
    <property type="molecule type" value="Genomic_DNA"/>
</dbReference>
<dbReference type="AlphaFoldDB" id="A0A194W1Q8"/>
<proteinExistence type="predicted"/>
<dbReference type="SMR" id="A0A194W1Q8"/>
<keyword evidence="4" id="KW-1185">Reference proteome</keyword>
<accession>A0A194W1Q8</accession>
<reference evidence="3" key="1">
    <citation type="submission" date="2014-12" db="EMBL/GenBank/DDBJ databases">
        <title>Genome Sequence of Valsa Canker Pathogens Uncovers a Specific Adaption of Colonization on Woody Bark.</title>
        <authorList>
            <person name="Yin Z."/>
            <person name="Liu H."/>
            <person name="Gao X."/>
            <person name="Li Z."/>
            <person name="Song N."/>
            <person name="Ke X."/>
            <person name="Dai Q."/>
            <person name="Wu Y."/>
            <person name="Sun Y."/>
            <person name="Xu J.-R."/>
            <person name="Kang Z.K."/>
            <person name="Wang L."/>
            <person name="Huang L."/>
        </authorList>
    </citation>
    <scope>NUCLEOTIDE SEQUENCE [LARGE SCALE GENOMIC DNA]</scope>
    <source>
        <strain evidence="3">03-8</strain>
    </source>
</reference>
<evidence type="ECO:0000256" key="2">
    <source>
        <dbReference type="SAM" id="MobiDB-lite"/>
    </source>
</evidence>
<keyword evidence="1" id="KW-0175">Coiled coil</keyword>
<organism evidence="3 4">
    <name type="scientific">Cytospora mali</name>
    <name type="common">Apple Valsa canker fungus</name>
    <name type="synonym">Valsa mali</name>
    <dbReference type="NCBI Taxonomy" id="578113"/>
    <lineage>
        <taxon>Eukaryota</taxon>
        <taxon>Fungi</taxon>
        <taxon>Dikarya</taxon>
        <taxon>Ascomycota</taxon>
        <taxon>Pezizomycotina</taxon>
        <taxon>Sordariomycetes</taxon>
        <taxon>Sordariomycetidae</taxon>
        <taxon>Diaporthales</taxon>
        <taxon>Cytosporaceae</taxon>
        <taxon>Cytospora</taxon>
    </lineage>
</organism>
<feature type="compositionally biased region" description="Low complexity" evidence="2">
    <location>
        <begin position="107"/>
        <end position="123"/>
    </location>
</feature>
<evidence type="ECO:0000256" key="1">
    <source>
        <dbReference type="SAM" id="Coils"/>
    </source>
</evidence>
<dbReference type="OrthoDB" id="10434035at2759"/>
<name>A0A194W1Q8_CYTMA</name>
<sequence>MTASAINQCKAAIRRAVDDAWDSKPDVSKAEYDRKIQEFQDEYQNKENQAILKLRKARERKLGRLKRGYQQEVRIAKEQHAKDLMAVITDELFPTAQEPSENFKGIGTPSSSTLAATASSPGAFTDVDEAGNRQGYGIYNSDLSQPVTAPGDRHLRP</sequence>